<dbReference type="GO" id="GO:0005975">
    <property type="term" value="P:carbohydrate metabolic process"/>
    <property type="evidence" value="ECO:0007669"/>
    <property type="project" value="InterPro"/>
</dbReference>
<organism evidence="7 8">
    <name type="scientific">Iodidimonas gelatinilytica</name>
    <dbReference type="NCBI Taxonomy" id="1236966"/>
    <lineage>
        <taxon>Bacteria</taxon>
        <taxon>Pseudomonadati</taxon>
        <taxon>Pseudomonadota</taxon>
        <taxon>Alphaproteobacteria</taxon>
        <taxon>Iodidimonadales</taxon>
        <taxon>Iodidimonadaceae</taxon>
        <taxon>Iodidimonas</taxon>
    </lineage>
</organism>
<gene>
    <name evidence="7" type="ORF">JCM17844_24180</name>
</gene>
<name>A0A5A7MS38_9PROT</name>
<keyword evidence="4 7" id="KW-0378">Hydrolase</keyword>
<dbReference type="InterPro" id="IPR019800">
    <property type="entry name" value="Glyco_hydro_3_AS"/>
</dbReference>
<keyword evidence="5" id="KW-0326">Glycosidase</keyword>
<comment type="catalytic activity">
    <reaction evidence="1">
        <text>Hydrolysis of terminal non-reducing N-acetyl-D-hexosamine residues in N-acetyl-beta-D-hexosaminides.</text>
        <dbReference type="EC" id="3.2.1.52"/>
    </reaction>
</comment>
<evidence type="ECO:0000256" key="5">
    <source>
        <dbReference type="ARBA" id="ARBA00023295"/>
    </source>
</evidence>
<evidence type="ECO:0000256" key="1">
    <source>
        <dbReference type="ARBA" id="ARBA00001231"/>
    </source>
</evidence>
<dbReference type="SUPFAM" id="SSF51445">
    <property type="entry name" value="(Trans)glycosidases"/>
    <property type="match status" value="1"/>
</dbReference>
<dbReference type="Pfam" id="PF00933">
    <property type="entry name" value="Glyco_hydro_3"/>
    <property type="match status" value="1"/>
</dbReference>
<evidence type="ECO:0000313" key="7">
    <source>
        <dbReference type="EMBL" id="GEQ98781.1"/>
    </source>
</evidence>
<dbReference type="InterPro" id="IPR050226">
    <property type="entry name" value="NagZ_Beta-hexosaminidase"/>
</dbReference>
<evidence type="ECO:0000256" key="4">
    <source>
        <dbReference type="ARBA" id="ARBA00022801"/>
    </source>
</evidence>
<reference evidence="7 8" key="1">
    <citation type="submission" date="2019-09" db="EMBL/GenBank/DDBJ databases">
        <title>NBRP : Genome information of microbial organism related human and environment.</title>
        <authorList>
            <person name="Hattori M."/>
            <person name="Oshima K."/>
            <person name="Inaba H."/>
            <person name="Suda W."/>
            <person name="Sakamoto M."/>
            <person name="Iino T."/>
            <person name="Kitahara M."/>
            <person name="Oshida Y."/>
            <person name="Iida T."/>
            <person name="Kudo T."/>
            <person name="Itoh T."/>
            <person name="Ohkuma M."/>
        </authorList>
    </citation>
    <scope>NUCLEOTIDE SEQUENCE [LARGE SCALE GENOMIC DNA]</scope>
    <source>
        <strain evidence="7 8">Hi-2</strain>
    </source>
</reference>
<accession>A0A5A7MS38</accession>
<dbReference type="PROSITE" id="PS00775">
    <property type="entry name" value="GLYCOSYL_HYDROL_F3"/>
    <property type="match status" value="1"/>
</dbReference>
<evidence type="ECO:0000313" key="8">
    <source>
        <dbReference type="Proteomes" id="UP000322084"/>
    </source>
</evidence>
<dbReference type="Gene3D" id="3.20.20.300">
    <property type="entry name" value="Glycoside hydrolase, family 3, N-terminal domain"/>
    <property type="match status" value="1"/>
</dbReference>
<dbReference type="InterPro" id="IPR001764">
    <property type="entry name" value="Glyco_hydro_3_N"/>
</dbReference>
<dbReference type="Proteomes" id="UP000322084">
    <property type="component" value="Unassembled WGS sequence"/>
</dbReference>
<comment type="caution">
    <text evidence="7">The sequence shown here is derived from an EMBL/GenBank/DDBJ whole genome shotgun (WGS) entry which is preliminary data.</text>
</comment>
<dbReference type="EMBL" id="BKCL01000009">
    <property type="protein sequence ID" value="GEQ98781.1"/>
    <property type="molecule type" value="Genomic_DNA"/>
</dbReference>
<proteinExistence type="inferred from homology"/>
<feature type="domain" description="Glycoside hydrolase family 3 N-terminal" evidence="6">
    <location>
        <begin position="24"/>
        <end position="306"/>
    </location>
</feature>
<dbReference type="GO" id="GO:0009254">
    <property type="term" value="P:peptidoglycan turnover"/>
    <property type="evidence" value="ECO:0007669"/>
    <property type="project" value="TreeGrafter"/>
</dbReference>
<protein>
    <recommendedName>
        <fullName evidence="3">beta-N-acetylhexosaminidase</fullName>
        <ecNumber evidence="3">3.2.1.52</ecNumber>
    </recommendedName>
</protein>
<evidence type="ECO:0000256" key="3">
    <source>
        <dbReference type="ARBA" id="ARBA00012663"/>
    </source>
</evidence>
<dbReference type="AlphaFoldDB" id="A0A5A7MS38"/>
<dbReference type="NCBIfam" id="NF003740">
    <property type="entry name" value="PRK05337.1"/>
    <property type="match status" value="1"/>
</dbReference>
<comment type="similarity">
    <text evidence="2">Belongs to the glycosyl hydrolase 3 family.</text>
</comment>
<sequence length="346" mass="36792">MHRGGPGVSKAKPIILGVSGLELTADEAALCAAERPAGLILFRRNCETPDQLQSLIGAFRDAVGDADALVLVDQEGGRVARLQPPHWREFPPAALYGRIAQEDFIEAAAALQLATTLQACELRRLGITVNCAPVLDLFYPQGHDIIGDRAFSADPDVVSRLGRVAVDAMINAGVLPVIKHIPGHGRATMDSHLDLPRIDADVRSLCETDFVPFKALADAPFAMTAHIVYDAIDPALPATLSSKMIEDVIRGDIGFDGVLLSDDITMKALDGSMAERAVRALDAGCDLVLHCSGDFDQARTVLEVTEMMSADLADCLSQSLSLIANPAPADLDNASARLSQLIGAWV</sequence>
<dbReference type="InterPro" id="IPR036962">
    <property type="entry name" value="Glyco_hydro_3_N_sf"/>
</dbReference>
<dbReference type="PANTHER" id="PTHR30480:SF13">
    <property type="entry name" value="BETA-HEXOSAMINIDASE"/>
    <property type="match status" value="1"/>
</dbReference>
<evidence type="ECO:0000259" key="6">
    <source>
        <dbReference type="Pfam" id="PF00933"/>
    </source>
</evidence>
<dbReference type="PANTHER" id="PTHR30480">
    <property type="entry name" value="BETA-HEXOSAMINIDASE-RELATED"/>
    <property type="match status" value="1"/>
</dbReference>
<dbReference type="GO" id="GO:0004563">
    <property type="term" value="F:beta-N-acetylhexosaminidase activity"/>
    <property type="evidence" value="ECO:0007669"/>
    <property type="project" value="UniProtKB-EC"/>
</dbReference>
<dbReference type="EC" id="3.2.1.52" evidence="3"/>
<evidence type="ECO:0000256" key="2">
    <source>
        <dbReference type="ARBA" id="ARBA00005336"/>
    </source>
</evidence>
<dbReference type="InterPro" id="IPR017853">
    <property type="entry name" value="GH"/>
</dbReference>